<dbReference type="STRING" id="1391654.AKJ09_07556"/>
<feature type="region of interest" description="Disordered" evidence="1">
    <location>
        <begin position="1"/>
        <end position="22"/>
    </location>
</feature>
<organism evidence="2 3">
    <name type="scientific">Labilithrix luteola</name>
    <dbReference type="NCBI Taxonomy" id="1391654"/>
    <lineage>
        <taxon>Bacteria</taxon>
        <taxon>Pseudomonadati</taxon>
        <taxon>Myxococcota</taxon>
        <taxon>Polyangia</taxon>
        <taxon>Polyangiales</taxon>
        <taxon>Labilitrichaceae</taxon>
        <taxon>Labilithrix</taxon>
    </lineage>
</organism>
<sequence length="79" mass="9099">MANDKDSISNLRTESSKTDKRKQSLYFPESMLQEIKEEAARLDRSLSWVVQRAWKISRLEIKKLPSVNEVDGGEDDDEG</sequence>
<dbReference type="AlphaFoldDB" id="A0A0K1Q583"/>
<dbReference type="Proteomes" id="UP000064967">
    <property type="component" value="Chromosome"/>
</dbReference>
<evidence type="ECO:0008006" key="4">
    <source>
        <dbReference type="Google" id="ProtNLM"/>
    </source>
</evidence>
<name>A0A0K1Q583_9BACT</name>
<evidence type="ECO:0000313" key="2">
    <source>
        <dbReference type="EMBL" id="AKV00893.1"/>
    </source>
</evidence>
<accession>A0A0K1Q583</accession>
<protein>
    <recommendedName>
        <fullName evidence="4">TIGR04563 family protein</fullName>
    </recommendedName>
</protein>
<evidence type="ECO:0000256" key="1">
    <source>
        <dbReference type="SAM" id="MobiDB-lite"/>
    </source>
</evidence>
<dbReference type="KEGG" id="llu:AKJ09_07556"/>
<proteinExistence type="predicted"/>
<dbReference type="PATRIC" id="fig|1391654.3.peg.7667"/>
<keyword evidence="3" id="KW-1185">Reference proteome</keyword>
<reference evidence="2 3" key="1">
    <citation type="submission" date="2015-08" db="EMBL/GenBank/DDBJ databases">
        <authorList>
            <person name="Babu N.S."/>
            <person name="Beckwith C.J."/>
            <person name="Beseler K.G."/>
            <person name="Brison A."/>
            <person name="Carone J.V."/>
            <person name="Caskin T.P."/>
            <person name="Diamond M."/>
            <person name="Durham M.E."/>
            <person name="Foxe J.M."/>
            <person name="Go M."/>
            <person name="Henderson B.A."/>
            <person name="Jones I.B."/>
            <person name="McGettigan J.A."/>
            <person name="Micheletti S.J."/>
            <person name="Nasrallah M.E."/>
            <person name="Ortiz D."/>
            <person name="Piller C.R."/>
            <person name="Privatt S.R."/>
            <person name="Schneider S.L."/>
            <person name="Sharp S."/>
            <person name="Smith T.C."/>
            <person name="Stanton J.D."/>
            <person name="Ullery H.E."/>
            <person name="Wilson R.J."/>
            <person name="Serrano M.G."/>
            <person name="Buck G."/>
            <person name="Lee V."/>
            <person name="Wang Y."/>
            <person name="Carvalho R."/>
            <person name="Voegtly L."/>
            <person name="Shi R."/>
            <person name="Duckworth R."/>
            <person name="Johnson A."/>
            <person name="Loviza R."/>
            <person name="Walstead R."/>
            <person name="Shah Z."/>
            <person name="Kiflezghi M."/>
            <person name="Wade K."/>
            <person name="Ball S.L."/>
            <person name="Bradley K.W."/>
            <person name="Asai D.J."/>
            <person name="Bowman C.A."/>
            <person name="Russell D.A."/>
            <person name="Pope W.H."/>
            <person name="Jacobs-Sera D."/>
            <person name="Hendrix R.W."/>
            <person name="Hatfull G.F."/>
        </authorList>
    </citation>
    <scope>NUCLEOTIDE SEQUENCE [LARGE SCALE GENOMIC DNA]</scope>
    <source>
        <strain evidence="2 3">DSM 27648</strain>
    </source>
</reference>
<gene>
    <name evidence="2" type="ORF">AKJ09_07556</name>
</gene>
<evidence type="ECO:0000313" key="3">
    <source>
        <dbReference type="Proteomes" id="UP000064967"/>
    </source>
</evidence>
<dbReference type="RefSeq" id="WP_240488685.1">
    <property type="nucleotide sequence ID" value="NZ_CP012333.1"/>
</dbReference>
<dbReference type="NCBIfam" id="TIGR04563">
    <property type="entry name" value="TIGR04563 family protein"/>
    <property type="match status" value="1"/>
</dbReference>
<dbReference type="EMBL" id="CP012333">
    <property type="protein sequence ID" value="AKV00893.1"/>
    <property type="molecule type" value="Genomic_DNA"/>
</dbReference>
<dbReference type="InterPro" id="IPR030822">
    <property type="entry name" value="MXAN_4361/MXAN_4362"/>
</dbReference>